<dbReference type="InterPro" id="IPR011009">
    <property type="entry name" value="Kinase-like_dom_sf"/>
</dbReference>
<dbReference type="Gene3D" id="1.10.510.10">
    <property type="entry name" value="Transferase(Phosphotransferase) domain 1"/>
    <property type="match status" value="1"/>
</dbReference>
<dbReference type="Gene3D" id="3.30.200.20">
    <property type="entry name" value="Phosphorylase Kinase, domain 1"/>
    <property type="match status" value="1"/>
</dbReference>
<accession>A0AAV6J8U6</accession>
<dbReference type="InterPro" id="IPR001245">
    <property type="entry name" value="Ser-Thr/Tyr_kinase_cat_dom"/>
</dbReference>
<evidence type="ECO:0000256" key="5">
    <source>
        <dbReference type="ARBA" id="ARBA00022989"/>
    </source>
</evidence>
<evidence type="ECO:0000256" key="3">
    <source>
        <dbReference type="ARBA" id="ARBA00022692"/>
    </source>
</evidence>
<dbReference type="Pfam" id="PF07714">
    <property type="entry name" value="PK_Tyr_Ser-Thr"/>
    <property type="match status" value="1"/>
</dbReference>
<protein>
    <recommendedName>
        <fullName evidence="9">Protein kinase domain-containing protein</fullName>
    </recommendedName>
</protein>
<keyword evidence="5 8" id="KW-1133">Transmembrane helix</keyword>
<evidence type="ECO:0000256" key="4">
    <source>
        <dbReference type="ARBA" id="ARBA00022737"/>
    </source>
</evidence>
<proteinExistence type="predicted"/>
<reference evidence="10" key="1">
    <citation type="submission" date="2020-08" db="EMBL/GenBank/DDBJ databases">
        <title>Plant Genome Project.</title>
        <authorList>
            <person name="Zhang R.-G."/>
        </authorList>
    </citation>
    <scope>NUCLEOTIDE SEQUENCE</scope>
    <source>
        <strain evidence="10">WSP0</strain>
        <tissue evidence="10">Leaf</tissue>
    </source>
</reference>
<dbReference type="Proteomes" id="UP000823749">
    <property type="component" value="Chromosome 8"/>
</dbReference>
<dbReference type="SUPFAM" id="SSF56112">
    <property type="entry name" value="Protein kinase-like (PK-like)"/>
    <property type="match status" value="1"/>
</dbReference>
<dbReference type="SMART" id="SM00369">
    <property type="entry name" value="LRR_TYP"/>
    <property type="match status" value="4"/>
</dbReference>
<feature type="transmembrane region" description="Helical" evidence="8">
    <location>
        <begin position="416"/>
        <end position="440"/>
    </location>
</feature>
<dbReference type="GO" id="GO:0033612">
    <property type="term" value="F:receptor serine/threonine kinase binding"/>
    <property type="evidence" value="ECO:0007669"/>
    <property type="project" value="TreeGrafter"/>
</dbReference>
<keyword evidence="2" id="KW-0433">Leucine-rich repeat</keyword>
<evidence type="ECO:0000256" key="6">
    <source>
        <dbReference type="ARBA" id="ARBA00023136"/>
    </source>
</evidence>
<dbReference type="InterPro" id="IPR032675">
    <property type="entry name" value="LRR_dom_sf"/>
</dbReference>
<keyword evidence="11" id="KW-1185">Reference proteome</keyword>
<evidence type="ECO:0000256" key="1">
    <source>
        <dbReference type="ARBA" id="ARBA00004370"/>
    </source>
</evidence>
<keyword evidence="6 8" id="KW-0472">Membrane</keyword>
<comment type="caution">
    <text evidence="10">The sequence shown here is derived from an EMBL/GenBank/DDBJ whole genome shotgun (WGS) entry which is preliminary data.</text>
</comment>
<dbReference type="FunFam" id="1.10.510.10:FF:000657">
    <property type="entry name" value="Putative inactive leucine-rich repeat receptor-like protein kinase"/>
    <property type="match status" value="1"/>
</dbReference>
<dbReference type="SUPFAM" id="SSF52058">
    <property type="entry name" value="L domain-like"/>
    <property type="match status" value="1"/>
</dbReference>
<dbReference type="Pfam" id="PF00560">
    <property type="entry name" value="LRR_1"/>
    <property type="match status" value="1"/>
</dbReference>
<dbReference type="InterPro" id="IPR003591">
    <property type="entry name" value="Leu-rich_rpt_typical-subtyp"/>
</dbReference>
<dbReference type="FunFam" id="3.80.10.10:FF:000380">
    <property type="entry name" value="Putative inactive leucine-rich repeat receptor-like protein kinase"/>
    <property type="match status" value="1"/>
</dbReference>
<dbReference type="GO" id="GO:0004672">
    <property type="term" value="F:protein kinase activity"/>
    <property type="evidence" value="ECO:0007669"/>
    <property type="project" value="InterPro"/>
</dbReference>
<feature type="domain" description="Protein kinase" evidence="9">
    <location>
        <begin position="507"/>
        <end position="776"/>
    </location>
</feature>
<dbReference type="EMBL" id="JACTNZ010000008">
    <property type="protein sequence ID" value="KAG5537158.1"/>
    <property type="molecule type" value="Genomic_DNA"/>
</dbReference>
<dbReference type="GO" id="GO:0051707">
    <property type="term" value="P:response to other organism"/>
    <property type="evidence" value="ECO:0007669"/>
    <property type="project" value="UniProtKB-ARBA"/>
</dbReference>
<organism evidence="10 11">
    <name type="scientific">Rhododendron griersonianum</name>
    <dbReference type="NCBI Taxonomy" id="479676"/>
    <lineage>
        <taxon>Eukaryota</taxon>
        <taxon>Viridiplantae</taxon>
        <taxon>Streptophyta</taxon>
        <taxon>Embryophyta</taxon>
        <taxon>Tracheophyta</taxon>
        <taxon>Spermatophyta</taxon>
        <taxon>Magnoliopsida</taxon>
        <taxon>eudicotyledons</taxon>
        <taxon>Gunneridae</taxon>
        <taxon>Pentapetalae</taxon>
        <taxon>asterids</taxon>
        <taxon>Ericales</taxon>
        <taxon>Ericaceae</taxon>
        <taxon>Ericoideae</taxon>
        <taxon>Rhodoreae</taxon>
        <taxon>Rhododendron</taxon>
    </lineage>
</organism>
<dbReference type="Pfam" id="PF13855">
    <property type="entry name" value="LRR_8"/>
    <property type="match status" value="2"/>
</dbReference>
<comment type="subcellular location">
    <subcellularLocation>
        <location evidence="1">Membrane</location>
    </subcellularLocation>
</comment>
<evidence type="ECO:0000313" key="10">
    <source>
        <dbReference type="EMBL" id="KAG5537158.1"/>
    </source>
</evidence>
<dbReference type="PROSITE" id="PS50011">
    <property type="entry name" value="PROTEIN_KINASE_DOM"/>
    <property type="match status" value="1"/>
</dbReference>
<keyword evidence="7" id="KW-0325">Glycoprotein</keyword>
<dbReference type="GO" id="GO:0005524">
    <property type="term" value="F:ATP binding"/>
    <property type="evidence" value="ECO:0007669"/>
    <property type="project" value="InterPro"/>
</dbReference>
<feature type="transmembrane region" description="Helical" evidence="8">
    <location>
        <begin position="88"/>
        <end position="106"/>
    </location>
</feature>
<keyword evidence="4" id="KW-0677">Repeat</keyword>
<evidence type="ECO:0000256" key="8">
    <source>
        <dbReference type="SAM" id="Phobius"/>
    </source>
</evidence>
<keyword evidence="3 8" id="KW-0812">Transmembrane</keyword>
<evidence type="ECO:0000313" key="11">
    <source>
        <dbReference type="Proteomes" id="UP000823749"/>
    </source>
</evidence>
<dbReference type="GO" id="GO:0016020">
    <property type="term" value="C:membrane"/>
    <property type="evidence" value="ECO:0007669"/>
    <property type="project" value="UniProtKB-SubCell"/>
</dbReference>
<evidence type="ECO:0000259" key="9">
    <source>
        <dbReference type="PROSITE" id="PS50011"/>
    </source>
</evidence>
<gene>
    <name evidence="10" type="ORF">RHGRI_024554</name>
</gene>
<dbReference type="PANTHER" id="PTHR48056:SF61">
    <property type="entry name" value="PROTEIN KINASE DOMAIN-CONTAINING PROTEIN"/>
    <property type="match status" value="1"/>
</dbReference>
<dbReference type="GO" id="GO:0006952">
    <property type="term" value="P:defense response"/>
    <property type="evidence" value="ECO:0007669"/>
    <property type="project" value="UniProtKB-ARBA"/>
</dbReference>
<dbReference type="InterPro" id="IPR000719">
    <property type="entry name" value="Prot_kinase_dom"/>
</dbReference>
<dbReference type="InterPro" id="IPR001611">
    <property type="entry name" value="Leu-rich_rpt"/>
</dbReference>
<dbReference type="InterPro" id="IPR050647">
    <property type="entry name" value="Plant_LRR-RLKs"/>
</dbReference>
<dbReference type="PANTHER" id="PTHR48056">
    <property type="entry name" value="LRR RECEPTOR-LIKE SERINE/THREONINE-PROTEIN KINASE-RELATED"/>
    <property type="match status" value="1"/>
</dbReference>
<name>A0AAV6J8U6_9ERIC</name>
<evidence type="ECO:0000256" key="2">
    <source>
        <dbReference type="ARBA" id="ARBA00022614"/>
    </source>
</evidence>
<sequence length="789" mass="88056">MKVKPLALCHLRLCVSHFTCFCFLGFVHLVQQLNPINHYISASKVGFPLHLVSNLFLVFPIGKKQTQLTVSKSTAHHHSVSEIRNFHIMGWSSSFLLVCLSWVFFIQSTHQLQSSQTQVVLQLRKHLEYPKQLEIWNNRSTDFCYLSSEQANMTCQNNFVTELRILGDRKLKRVTEFDGFSIPDQTLSDTFSMDSFVATLSRLNGLRVLVLESLGIWGPLHAKIQRLYSLEYLDMSGNYLFGFIPPQISRLVKIQTLVLDGNFLNGTFPGWFYSLPNLTHLSLRENHLSGLIPSSRHGSILLHLQHLDLSFNHLNGPPPSAFFSLPNISYLNLASNMFTGSLPNHLTCGNQLQFVNISNNRIKGLLPSCLSNASGKRVINYGGNCLLTGVGNQQPESFCEEVHVERKESKAKGKGVGILVGVIGGIFAVVLVLAFGFLLVCRRYCPSGSSEQHLLHKAVHDNSVMGLSSDILTSARYISQAASLGSEGIPVCRLFSLEELMEATNNFDKSYIMGESSYGKIHKGRLENGAQVAIRCLTVSKKYTVRNLKLRLELLAKLRHPHLVCLLGFCINGGGRDESNANEVYLIYEYLPNGNYRAHLSDNCPEKTLKWVDRLSALIGVAKAVHFLHTGIIPGFFNNRLKANNILLNEHLMAKLSDYGLSIVIAEDEDHNEAKGQGLNSWQMKSLEDDVYSFGFILLESIVGPTVSTRREAFLQNEMVSFGSQEGRGRIVDPLVLSSCSQESLMIVIDITNKCLSPDSSTRPSFEDVLWNLQYAAQVQANADGDQRS</sequence>
<dbReference type="Gene3D" id="3.80.10.10">
    <property type="entry name" value="Ribonuclease Inhibitor"/>
    <property type="match status" value="2"/>
</dbReference>
<evidence type="ECO:0000256" key="7">
    <source>
        <dbReference type="ARBA" id="ARBA00023180"/>
    </source>
</evidence>
<dbReference type="AlphaFoldDB" id="A0AAV6J8U6"/>